<keyword evidence="12 24" id="KW-0418">Kinase</keyword>
<keyword evidence="14 23" id="KW-0460">Magnesium</keyword>
<feature type="transmembrane region" description="Helical" evidence="24">
    <location>
        <begin position="111"/>
        <end position="132"/>
    </location>
</feature>
<dbReference type="GO" id="GO:0046872">
    <property type="term" value="F:metal ion binding"/>
    <property type="evidence" value="ECO:0007669"/>
    <property type="project" value="UniProtKB-KW"/>
</dbReference>
<evidence type="ECO:0000256" key="24">
    <source>
        <dbReference type="RuleBase" id="RU363065"/>
    </source>
</evidence>
<evidence type="ECO:0000256" key="10">
    <source>
        <dbReference type="ARBA" id="ARBA00022723"/>
    </source>
</evidence>
<evidence type="ECO:0000256" key="9">
    <source>
        <dbReference type="ARBA" id="ARBA00022692"/>
    </source>
</evidence>
<feature type="binding site" evidence="23">
    <location>
        <position position="43"/>
    </location>
    <ligand>
        <name>a divalent metal cation</name>
        <dbReference type="ChEBI" id="CHEBI:60240"/>
    </ligand>
</feature>
<dbReference type="InterPro" id="IPR000829">
    <property type="entry name" value="DAGK"/>
</dbReference>
<evidence type="ECO:0000256" key="14">
    <source>
        <dbReference type="ARBA" id="ARBA00022842"/>
    </source>
</evidence>
<evidence type="ECO:0000313" key="26">
    <source>
        <dbReference type="Proteomes" id="UP000504844"/>
    </source>
</evidence>
<keyword evidence="17 24" id="KW-0472">Membrane</keyword>
<organism evidence="25 26">
    <name type="scientific">Deefgea piscis</name>
    <dbReference type="NCBI Taxonomy" id="2739061"/>
    <lineage>
        <taxon>Bacteria</taxon>
        <taxon>Pseudomonadati</taxon>
        <taxon>Pseudomonadota</taxon>
        <taxon>Betaproteobacteria</taxon>
        <taxon>Neisseriales</taxon>
        <taxon>Chitinibacteraceae</taxon>
        <taxon>Deefgea</taxon>
    </lineage>
</organism>
<feature type="binding site" evidence="22">
    <location>
        <begin position="109"/>
        <end position="110"/>
    </location>
    <ligand>
        <name>ATP</name>
        <dbReference type="ChEBI" id="CHEBI:30616"/>
    </ligand>
</feature>
<feature type="binding site" evidence="21">
    <location>
        <position position="24"/>
    </location>
    <ligand>
        <name>substrate</name>
    </ligand>
</feature>
<dbReference type="RefSeq" id="WP_173532774.1">
    <property type="nucleotide sequence ID" value="NZ_CP054143.1"/>
</dbReference>
<dbReference type="PROSITE" id="PS01069">
    <property type="entry name" value="DAGK_PROKAR"/>
    <property type="match status" value="1"/>
</dbReference>
<evidence type="ECO:0000256" key="23">
    <source>
        <dbReference type="PIRSR" id="PIRSR600829-4"/>
    </source>
</evidence>
<dbReference type="PANTHER" id="PTHR34299">
    <property type="entry name" value="DIACYLGLYCEROL KINASE"/>
    <property type="match status" value="1"/>
</dbReference>
<comment type="cofactor">
    <cofactor evidence="23">
        <name>Mg(2+)</name>
        <dbReference type="ChEBI" id="CHEBI:18420"/>
    </cofactor>
    <text evidence="23">Mn(2+), Zn(2+), Cd(2+) and Co(2+) support activity to lesser extents.</text>
</comment>
<evidence type="ECO:0000256" key="13">
    <source>
        <dbReference type="ARBA" id="ARBA00022840"/>
    </source>
</evidence>
<keyword evidence="13 22" id="KW-0067">ATP-binding</keyword>
<dbReference type="GO" id="GO:0005886">
    <property type="term" value="C:plasma membrane"/>
    <property type="evidence" value="ECO:0007669"/>
    <property type="project" value="UniProtKB-SubCell"/>
</dbReference>
<keyword evidence="18" id="KW-0594">Phospholipid biosynthesis</keyword>
<gene>
    <name evidence="25" type="ORF">HQN60_05825</name>
</gene>
<keyword evidence="19 24" id="KW-1208">Phospholipid metabolism</keyword>
<dbReference type="InterPro" id="IPR036945">
    <property type="entry name" value="DAGK_sf"/>
</dbReference>
<evidence type="ECO:0000256" key="18">
    <source>
        <dbReference type="ARBA" id="ARBA00023209"/>
    </source>
</evidence>
<feature type="binding site" evidence="22">
    <location>
        <position position="24"/>
    </location>
    <ligand>
        <name>ATP</name>
        <dbReference type="ChEBI" id="CHEBI:30616"/>
    </ligand>
</feature>
<feature type="binding site" evidence="22">
    <location>
        <position position="43"/>
    </location>
    <ligand>
        <name>ATP</name>
        <dbReference type="ChEBI" id="CHEBI:30616"/>
    </ligand>
</feature>
<evidence type="ECO:0000256" key="2">
    <source>
        <dbReference type="ARBA" id="ARBA00005967"/>
    </source>
</evidence>
<evidence type="ECO:0000256" key="8">
    <source>
        <dbReference type="ARBA" id="ARBA00022679"/>
    </source>
</evidence>
<comment type="function">
    <text evidence="24">Catalyzes the ATP-dependent phosphorylation of sn-l,2-diacylglycerol (DAG) to phosphatidic acid. Involved in the recycling of diacylglycerol produced as a by-product during membrane-derived oligosaccharide (MDO) biosynthesis.</text>
</comment>
<keyword evidence="16 24" id="KW-0443">Lipid metabolism</keyword>
<keyword evidence="9 24" id="KW-0812">Transmembrane</keyword>
<evidence type="ECO:0000256" key="15">
    <source>
        <dbReference type="ARBA" id="ARBA00022989"/>
    </source>
</evidence>
<reference evidence="25 26" key="1">
    <citation type="submission" date="2020-05" db="EMBL/GenBank/DDBJ databases">
        <title>Complete genome sequence of Deefgea sp. D17.</title>
        <authorList>
            <person name="Bae J.-W."/>
            <person name="Han J.E."/>
        </authorList>
    </citation>
    <scope>NUCLEOTIDE SEQUENCE [LARGE SCALE GENOMIC DNA]</scope>
    <source>
        <strain evidence="25 26">D17</strain>
    </source>
</reference>
<feature type="binding site" evidence="22">
    <location>
        <position position="91"/>
    </location>
    <ligand>
        <name>ATP</name>
        <dbReference type="ChEBI" id="CHEBI:30616"/>
    </ligand>
</feature>
<feature type="binding site" evidence="23">
    <location>
        <position position="91"/>
    </location>
    <ligand>
        <name>a divalent metal cation</name>
        <dbReference type="ChEBI" id="CHEBI:60240"/>
    </ligand>
</feature>
<feature type="binding site" evidence="21">
    <location>
        <position position="113"/>
    </location>
    <ligand>
        <name>substrate</name>
    </ligand>
</feature>
<comment type="caution">
    <text evidence="24">Lacks conserved residue(s) required for the propagation of feature annotation.</text>
</comment>
<evidence type="ECO:0000256" key="19">
    <source>
        <dbReference type="ARBA" id="ARBA00023264"/>
    </source>
</evidence>
<evidence type="ECO:0000256" key="21">
    <source>
        <dbReference type="PIRSR" id="PIRSR600829-2"/>
    </source>
</evidence>
<evidence type="ECO:0000256" key="3">
    <source>
        <dbReference type="ARBA" id="ARBA00012133"/>
    </source>
</evidence>
<dbReference type="EMBL" id="CP054143">
    <property type="protein sequence ID" value="QKJ66270.1"/>
    <property type="molecule type" value="Genomic_DNA"/>
</dbReference>
<dbReference type="KEGG" id="dee:HQN60_05825"/>
<evidence type="ECO:0000256" key="4">
    <source>
        <dbReference type="ARBA" id="ARBA00017575"/>
    </source>
</evidence>
<dbReference type="InterPro" id="IPR033718">
    <property type="entry name" value="DAGK_prok"/>
</dbReference>
<feature type="binding site" evidence="22">
    <location>
        <position position="31"/>
    </location>
    <ligand>
        <name>ATP</name>
        <dbReference type="ChEBI" id="CHEBI:30616"/>
    </ligand>
</feature>
<dbReference type="GO" id="GO:0004143">
    <property type="term" value="F:ATP-dependent diacylglycerol kinase activity"/>
    <property type="evidence" value="ECO:0007669"/>
    <property type="project" value="UniProtKB-EC"/>
</dbReference>
<dbReference type="AlphaFoldDB" id="A0A6M8SS53"/>
<keyword evidence="10 23" id="KW-0479">Metal-binding</keyword>
<evidence type="ECO:0000256" key="5">
    <source>
        <dbReference type="ARBA" id="ARBA00022475"/>
    </source>
</evidence>
<keyword evidence="11 22" id="KW-0547">Nucleotide-binding</keyword>
<feature type="binding site" evidence="21">
    <location>
        <position position="84"/>
    </location>
    <ligand>
        <name>substrate</name>
    </ligand>
</feature>
<comment type="similarity">
    <text evidence="2 24">Belongs to the bacterial diacylglycerol kinase family.</text>
</comment>
<dbReference type="EC" id="2.7.1.107" evidence="3 24"/>
<keyword evidence="5" id="KW-1003">Cell membrane</keyword>
<evidence type="ECO:0000256" key="17">
    <source>
        <dbReference type="ARBA" id="ARBA00023136"/>
    </source>
</evidence>
<keyword evidence="7 24" id="KW-0997">Cell inner membrane</keyword>
<dbReference type="CDD" id="cd14264">
    <property type="entry name" value="DAGK_IM"/>
    <property type="match status" value="1"/>
</dbReference>
<keyword evidence="8 24" id="KW-0808">Transferase</keyword>
<accession>A0A6M8SS53</accession>
<evidence type="ECO:0000256" key="11">
    <source>
        <dbReference type="ARBA" id="ARBA00022741"/>
    </source>
</evidence>
<dbReference type="PANTHER" id="PTHR34299:SF1">
    <property type="entry name" value="DIACYLGLYCEROL KINASE"/>
    <property type="match status" value="1"/>
</dbReference>
<proteinExistence type="inferred from homology"/>
<evidence type="ECO:0000256" key="20">
    <source>
        <dbReference type="PIRSR" id="PIRSR600829-1"/>
    </source>
</evidence>
<evidence type="ECO:0000256" key="16">
    <source>
        <dbReference type="ARBA" id="ARBA00023098"/>
    </source>
</evidence>
<name>A0A6M8SS53_9NEIS</name>
<evidence type="ECO:0000256" key="6">
    <source>
        <dbReference type="ARBA" id="ARBA00022516"/>
    </source>
</evidence>
<dbReference type="Proteomes" id="UP000504844">
    <property type="component" value="Chromosome"/>
</dbReference>
<dbReference type="Pfam" id="PF01219">
    <property type="entry name" value="DAGK_prokar"/>
    <property type="match status" value="1"/>
</dbReference>
<dbReference type="GO" id="GO:0006654">
    <property type="term" value="P:phosphatidic acid biosynthetic process"/>
    <property type="evidence" value="ECO:0007669"/>
    <property type="project" value="InterPro"/>
</dbReference>
<keyword evidence="15 24" id="KW-1133">Transmembrane helix</keyword>
<dbReference type="GO" id="GO:0005524">
    <property type="term" value="F:ATP binding"/>
    <property type="evidence" value="ECO:0007669"/>
    <property type="project" value="UniProtKB-KW"/>
</dbReference>
<comment type="subcellular location">
    <subcellularLocation>
        <location evidence="1 24">Cell inner membrane</location>
        <topology evidence="1 24">Multi-pass membrane protein</topology>
    </subcellularLocation>
</comment>
<keyword evidence="26" id="KW-1185">Reference proteome</keyword>
<evidence type="ECO:0000256" key="1">
    <source>
        <dbReference type="ARBA" id="ARBA00004429"/>
    </source>
</evidence>
<protein>
    <recommendedName>
        <fullName evidence="4 24">Diacylglycerol kinase</fullName>
        <ecNumber evidence="3 24">2.7.1.107</ecNumber>
    </recommendedName>
</protein>
<keyword evidence="6" id="KW-0444">Lipid biosynthesis</keyword>
<dbReference type="Gene3D" id="1.10.287.3610">
    <property type="match status" value="1"/>
</dbReference>
<feature type="active site" description="Proton acceptor" evidence="20">
    <location>
        <position position="84"/>
    </location>
</feature>
<comment type="catalytic activity">
    <reaction evidence="24">
        <text>a 1,2-diacyl-sn-glycerol + ATP = a 1,2-diacyl-sn-glycero-3-phosphate + ADP + H(+)</text>
        <dbReference type="Rhea" id="RHEA:10272"/>
        <dbReference type="ChEBI" id="CHEBI:15378"/>
        <dbReference type="ChEBI" id="CHEBI:17815"/>
        <dbReference type="ChEBI" id="CHEBI:30616"/>
        <dbReference type="ChEBI" id="CHEBI:58608"/>
        <dbReference type="ChEBI" id="CHEBI:456216"/>
        <dbReference type="EC" id="2.7.1.107"/>
    </reaction>
</comment>
<evidence type="ECO:0000256" key="12">
    <source>
        <dbReference type="ARBA" id="ARBA00022777"/>
    </source>
</evidence>
<feature type="transmembrane region" description="Helical" evidence="24">
    <location>
        <begin position="45"/>
        <end position="65"/>
    </location>
</feature>
<evidence type="ECO:0000313" key="25">
    <source>
        <dbReference type="EMBL" id="QKJ66270.1"/>
    </source>
</evidence>
<evidence type="ECO:0000256" key="7">
    <source>
        <dbReference type="ARBA" id="ARBA00022519"/>
    </source>
</evidence>
<sequence>MYLNLNGRKRVSESPFKGKTGAKRVLNALGYSIDGLKAGWINEAAFRQVSLLAIVGIPLSFFLAMPAWAHAIIVASHLVTMIVELLNSAIEAAVDHTSLAKHDLAKRAKDLGSAAQLVCLFNLAAMWILALLA</sequence>
<evidence type="ECO:0000256" key="22">
    <source>
        <dbReference type="PIRSR" id="PIRSR600829-3"/>
    </source>
</evidence>